<dbReference type="AlphaFoldDB" id="A0A420IAA1"/>
<keyword evidence="2" id="KW-1185">Reference proteome</keyword>
<dbReference type="Proteomes" id="UP000283383">
    <property type="component" value="Unassembled WGS sequence"/>
</dbReference>
<comment type="caution">
    <text evidence="1">The sequence shown here is derived from an EMBL/GenBank/DDBJ whole genome shotgun (WGS) entry which is preliminary data.</text>
</comment>
<dbReference type="EMBL" id="MCBQ01010065">
    <property type="protein sequence ID" value="RKF71502.1"/>
    <property type="molecule type" value="Genomic_DNA"/>
</dbReference>
<evidence type="ECO:0000313" key="2">
    <source>
        <dbReference type="Proteomes" id="UP000283383"/>
    </source>
</evidence>
<protein>
    <submittedName>
        <fullName evidence="1">Uncharacterized protein</fullName>
    </submittedName>
</protein>
<evidence type="ECO:0000313" key="1">
    <source>
        <dbReference type="EMBL" id="RKF71502.1"/>
    </source>
</evidence>
<accession>A0A420IAA1</accession>
<gene>
    <name evidence="1" type="ORF">GcM3_100015</name>
</gene>
<sequence length="98" mass="11241">MLENNITFTGSDCHPPATTVKEALDRARECANCAQKTAVIALLESEIGTIWKKILADPDYLMSRDEFAIFNFFQTRFEGQQVARDARKRYWDHKQSIG</sequence>
<organism evidence="1 2">
    <name type="scientific">Golovinomyces cichoracearum</name>
    <dbReference type="NCBI Taxonomy" id="62708"/>
    <lineage>
        <taxon>Eukaryota</taxon>
        <taxon>Fungi</taxon>
        <taxon>Dikarya</taxon>
        <taxon>Ascomycota</taxon>
        <taxon>Pezizomycotina</taxon>
        <taxon>Leotiomycetes</taxon>
        <taxon>Erysiphales</taxon>
        <taxon>Erysiphaceae</taxon>
        <taxon>Golovinomyces</taxon>
    </lineage>
</organism>
<name>A0A420IAA1_9PEZI</name>
<proteinExistence type="predicted"/>
<reference evidence="1 2" key="1">
    <citation type="journal article" date="2018" name="BMC Genomics">
        <title>Comparative genome analyses reveal sequence features reflecting distinct modes of host-adaptation between dicot and monocot powdery mildew.</title>
        <authorList>
            <person name="Wu Y."/>
            <person name="Ma X."/>
            <person name="Pan Z."/>
            <person name="Kale S.D."/>
            <person name="Song Y."/>
            <person name="King H."/>
            <person name="Zhang Q."/>
            <person name="Presley C."/>
            <person name="Deng X."/>
            <person name="Wei C.I."/>
            <person name="Xiao S."/>
        </authorList>
    </citation>
    <scope>NUCLEOTIDE SEQUENCE [LARGE SCALE GENOMIC DNA]</scope>
    <source>
        <strain evidence="1">UMSG3</strain>
    </source>
</reference>